<proteinExistence type="predicted"/>
<keyword evidence="2" id="KW-0808">Transferase</keyword>
<gene>
    <name evidence="4" type="ORF">Cba03nite_46880</name>
</gene>
<dbReference type="SUPFAM" id="SSF53756">
    <property type="entry name" value="UDP-Glycosyltransferase/glycogen phosphorylase"/>
    <property type="match status" value="1"/>
</dbReference>
<dbReference type="Pfam" id="PF13692">
    <property type="entry name" value="Glyco_trans_1_4"/>
    <property type="match status" value="1"/>
</dbReference>
<dbReference type="EMBL" id="BONF01000028">
    <property type="protein sequence ID" value="GIF83339.1"/>
    <property type="molecule type" value="Genomic_DNA"/>
</dbReference>
<dbReference type="PANTHER" id="PTHR12526">
    <property type="entry name" value="GLYCOSYLTRANSFERASE"/>
    <property type="match status" value="1"/>
</dbReference>
<comment type="caution">
    <text evidence="4">The sequence shown here is derived from an EMBL/GenBank/DDBJ whole genome shotgun (WGS) entry which is preliminary data.</text>
</comment>
<feature type="domain" description="Glycosyltransferase subfamily 4-like N-terminal" evidence="3">
    <location>
        <begin position="13"/>
        <end position="192"/>
    </location>
</feature>
<sequence>MRISFLVHNAYAVGGTARTTANLANALAMAGHEVEVVSVFRHRDDPHFGLAGARLSHLVDLRRDGGRYEGDHPGTARRSTVFPAAEHRYAQYSALTDERIGGYLAGLDADVVVGTRAGLNVHIARQAPARLVRVAQEHLTLQSYSNRLRFALRRHFTRLDAVTTTTGADAAAYRRLMRLPGVHVSAIPNCVPATPVPPSTVTAPVVVAAGRLAAVKRYDDLIRAFALVRAQRPEWTLRLYGGGERRAALDDLIGELGLREHVRLMGVTTPLEPHLAEGSLLVVSSSMESFGMTIVEGMRVGLPVVATDCPHGPREIIDHGVDGLLVPPRDPAALAAAMLDLIGDGDRRQAMGRAALAKAARFDPAVVADRHAALFQRLLAARRGRGRPRKAALQAAGQLAGAALTTLDLAKAGWRRLRA</sequence>
<dbReference type="PANTHER" id="PTHR12526:SF627">
    <property type="entry name" value="D-RHAMNOSYLTRANSFERASE WBPZ"/>
    <property type="match status" value="1"/>
</dbReference>
<dbReference type="Proteomes" id="UP000601223">
    <property type="component" value="Unassembled WGS sequence"/>
</dbReference>
<evidence type="ECO:0000256" key="2">
    <source>
        <dbReference type="ARBA" id="ARBA00022679"/>
    </source>
</evidence>
<evidence type="ECO:0000313" key="4">
    <source>
        <dbReference type="EMBL" id="GIF83339.1"/>
    </source>
</evidence>
<keyword evidence="1" id="KW-0328">Glycosyltransferase</keyword>
<accession>A0A8J3JIS1</accession>
<evidence type="ECO:0000259" key="3">
    <source>
        <dbReference type="Pfam" id="PF13439"/>
    </source>
</evidence>
<dbReference type="Gene3D" id="3.40.50.2000">
    <property type="entry name" value="Glycogen Phosphorylase B"/>
    <property type="match status" value="2"/>
</dbReference>
<protein>
    <recommendedName>
        <fullName evidence="3">Glycosyltransferase subfamily 4-like N-terminal domain-containing protein</fullName>
    </recommendedName>
</protein>
<dbReference type="AlphaFoldDB" id="A0A8J3JIS1"/>
<dbReference type="Pfam" id="PF13439">
    <property type="entry name" value="Glyco_transf_4"/>
    <property type="match status" value="1"/>
</dbReference>
<evidence type="ECO:0000256" key="1">
    <source>
        <dbReference type="ARBA" id="ARBA00022676"/>
    </source>
</evidence>
<dbReference type="GO" id="GO:0016757">
    <property type="term" value="F:glycosyltransferase activity"/>
    <property type="evidence" value="ECO:0007669"/>
    <property type="project" value="UniProtKB-KW"/>
</dbReference>
<reference evidence="4 5" key="1">
    <citation type="submission" date="2021-01" db="EMBL/GenBank/DDBJ databases">
        <title>Whole genome shotgun sequence of Catellatospora bangladeshensis NBRC 107357.</title>
        <authorList>
            <person name="Komaki H."/>
            <person name="Tamura T."/>
        </authorList>
    </citation>
    <scope>NUCLEOTIDE SEQUENCE [LARGE SCALE GENOMIC DNA]</scope>
    <source>
        <strain evidence="4 5">NBRC 107357</strain>
    </source>
</reference>
<evidence type="ECO:0000313" key="5">
    <source>
        <dbReference type="Proteomes" id="UP000601223"/>
    </source>
</evidence>
<dbReference type="InterPro" id="IPR028098">
    <property type="entry name" value="Glyco_trans_4-like_N"/>
</dbReference>
<organism evidence="4 5">
    <name type="scientific">Catellatospora bangladeshensis</name>
    <dbReference type="NCBI Taxonomy" id="310355"/>
    <lineage>
        <taxon>Bacteria</taxon>
        <taxon>Bacillati</taxon>
        <taxon>Actinomycetota</taxon>
        <taxon>Actinomycetes</taxon>
        <taxon>Micromonosporales</taxon>
        <taxon>Micromonosporaceae</taxon>
        <taxon>Catellatospora</taxon>
    </lineage>
</organism>
<name>A0A8J3JIS1_9ACTN</name>
<dbReference type="RefSeq" id="WP_203750005.1">
    <property type="nucleotide sequence ID" value="NZ_BONF01000028.1"/>
</dbReference>
<keyword evidence="5" id="KW-1185">Reference proteome</keyword>